<evidence type="ECO:0000313" key="9">
    <source>
        <dbReference type="Proteomes" id="UP001620626"/>
    </source>
</evidence>
<protein>
    <recommendedName>
        <fullName evidence="7">Importin N-terminal domain-containing protein</fullName>
    </recommendedName>
</protein>
<dbReference type="Pfam" id="PF18777">
    <property type="entry name" value="CRM1_repeat"/>
    <property type="match status" value="1"/>
</dbReference>
<feature type="transmembrane region" description="Helical" evidence="6">
    <location>
        <begin position="1137"/>
        <end position="1159"/>
    </location>
</feature>
<name>A0ABD2LE50_9BILA</name>
<comment type="similarity">
    <text evidence="2">Belongs to the exportin family.</text>
</comment>
<dbReference type="Pfam" id="PF18784">
    <property type="entry name" value="CRM1_repeat_2"/>
    <property type="match status" value="1"/>
</dbReference>
<keyword evidence="3" id="KW-0813">Transport</keyword>
<dbReference type="Gene3D" id="1.25.10.10">
    <property type="entry name" value="Leucine-rich Repeat Variant"/>
    <property type="match status" value="1"/>
</dbReference>
<comment type="caution">
    <text evidence="8">The sequence shown here is derived from an EMBL/GenBank/DDBJ whole genome shotgun (WGS) entry which is preliminary data.</text>
</comment>
<evidence type="ECO:0000256" key="2">
    <source>
        <dbReference type="ARBA" id="ARBA00009466"/>
    </source>
</evidence>
<dbReference type="PANTHER" id="PTHR11223:SF2">
    <property type="entry name" value="EXPORTIN-1"/>
    <property type="match status" value="1"/>
</dbReference>
<keyword evidence="4" id="KW-0653">Protein transport</keyword>
<evidence type="ECO:0000259" key="7">
    <source>
        <dbReference type="PROSITE" id="PS50166"/>
    </source>
</evidence>
<dbReference type="InterPro" id="IPR040485">
    <property type="entry name" value="XPO1_repeat_3"/>
</dbReference>
<dbReference type="SMART" id="SM01102">
    <property type="entry name" value="CRM1_C"/>
    <property type="match status" value="1"/>
</dbReference>
<dbReference type="GO" id="GO:0005634">
    <property type="term" value="C:nucleus"/>
    <property type="evidence" value="ECO:0007669"/>
    <property type="project" value="UniProtKB-SubCell"/>
</dbReference>
<dbReference type="InterPro" id="IPR014877">
    <property type="entry name" value="XPO1_C_dom"/>
</dbReference>
<dbReference type="PROSITE" id="PS50166">
    <property type="entry name" value="IMPORTIN_B_NT"/>
    <property type="match status" value="1"/>
</dbReference>
<dbReference type="InterPro" id="IPR045065">
    <property type="entry name" value="XPO1/5"/>
</dbReference>
<dbReference type="Pfam" id="PF03810">
    <property type="entry name" value="IBN_N"/>
    <property type="match status" value="1"/>
</dbReference>
<dbReference type="SUPFAM" id="SSF48371">
    <property type="entry name" value="ARM repeat"/>
    <property type="match status" value="1"/>
</dbReference>
<dbReference type="InterPro" id="IPR011989">
    <property type="entry name" value="ARM-like"/>
</dbReference>
<dbReference type="Pfam" id="PF18787">
    <property type="entry name" value="CRM1_repeat_3"/>
    <property type="match status" value="1"/>
</dbReference>
<accession>A0ABD2LE50</accession>
<keyword evidence="5" id="KW-0539">Nucleus</keyword>
<keyword evidence="9" id="KW-1185">Reference proteome</keyword>
<dbReference type="Pfam" id="PF08389">
    <property type="entry name" value="Xpo1"/>
    <property type="match status" value="1"/>
</dbReference>
<dbReference type="FunFam" id="1.25.10.10:FF:000022">
    <property type="entry name" value="protein EXPORTIN 1A"/>
    <property type="match status" value="1"/>
</dbReference>
<evidence type="ECO:0000256" key="1">
    <source>
        <dbReference type="ARBA" id="ARBA00004123"/>
    </source>
</evidence>
<feature type="domain" description="Importin N-terminal" evidence="7">
    <location>
        <begin position="43"/>
        <end position="109"/>
    </location>
</feature>
<dbReference type="EMBL" id="JBICBT010000446">
    <property type="protein sequence ID" value="KAL3113459.1"/>
    <property type="molecule type" value="Genomic_DNA"/>
</dbReference>
<dbReference type="InterPro" id="IPR001494">
    <property type="entry name" value="Importin-beta_N"/>
</dbReference>
<evidence type="ECO:0000313" key="8">
    <source>
        <dbReference type="EMBL" id="KAL3113459.1"/>
    </source>
</evidence>
<comment type="subcellular location">
    <subcellularLocation>
        <location evidence="1">Nucleus</location>
    </subcellularLocation>
</comment>
<dbReference type="InterPro" id="IPR041123">
    <property type="entry name" value="CRM1_repeat"/>
</dbReference>
<gene>
    <name evidence="8" type="ORF">niasHT_013569</name>
</gene>
<dbReference type="GO" id="GO:0006611">
    <property type="term" value="P:protein export from nucleus"/>
    <property type="evidence" value="ECO:0007669"/>
    <property type="project" value="UniProtKB-ARBA"/>
</dbReference>
<evidence type="ECO:0000256" key="4">
    <source>
        <dbReference type="ARBA" id="ARBA00022927"/>
    </source>
</evidence>
<organism evidence="8 9">
    <name type="scientific">Heterodera trifolii</name>
    <dbReference type="NCBI Taxonomy" id="157864"/>
    <lineage>
        <taxon>Eukaryota</taxon>
        <taxon>Metazoa</taxon>
        <taxon>Ecdysozoa</taxon>
        <taxon>Nematoda</taxon>
        <taxon>Chromadorea</taxon>
        <taxon>Rhabditida</taxon>
        <taxon>Tylenchina</taxon>
        <taxon>Tylenchomorpha</taxon>
        <taxon>Tylenchoidea</taxon>
        <taxon>Heteroderidae</taxon>
        <taxon>Heteroderinae</taxon>
        <taxon>Heterodera</taxon>
    </lineage>
</organism>
<keyword evidence="6" id="KW-1133">Transmembrane helix</keyword>
<evidence type="ECO:0000256" key="3">
    <source>
        <dbReference type="ARBA" id="ARBA00022448"/>
    </source>
</evidence>
<dbReference type="Pfam" id="PF08767">
    <property type="entry name" value="CRM1_C"/>
    <property type="match status" value="1"/>
</dbReference>
<dbReference type="InterPro" id="IPR016024">
    <property type="entry name" value="ARM-type_fold"/>
</dbReference>
<dbReference type="Proteomes" id="UP001620626">
    <property type="component" value="Unassembled WGS sequence"/>
</dbReference>
<evidence type="ECO:0000256" key="5">
    <source>
        <dbReference type="ARBA" id="ARBA00023242"/>
    </source>
</evidence>
<dbReference type="InterPro" id="IPR041235">
    <property type="entry name" value="Exp1_repeat_2"/>
</dbReference>
<evidence type="ECO:0000256" key="6">
    <source>
        <dbReference type="SAM" id="Phobius"/>
    </source>
</evidence>
<reference evidence="8 9" key="1">
    <citation type="submission" date="2024-10" db="EMBL/GenBank/DDBJ databases">
        <authorList>
            <person name="Kim D."/>
        </authorList>
    </citation>
    <scope>NUCLEOTIDE SEQUENCE [LARGE SCALE GENOMIC DNA]</scope>
    <source>
        <strain evidence="8">BH-2024</strain>
    </source>
</reference>
<dbReference type="InterPro" id="IPR013598">
    <property type="entry name" value="Exportin-1/Importin-b-like"/>
</dbReference>
<dbReference type="SMART" id="SM00913">
    <property type="entry name" value="IBN_N"/>
    <property type="match status" value="1"/>
</dbReference>
<dbReference type="PANTHER" id="PTHR11223">
    <property type="entry name" value="EXPORTIN 1/5"/>
    <property type="match status" value="1"/>
</dbReference>
<proteinExistence type="inferred from homology"/>
<keyword evidence="6" id="KW-0812">Transmembrane</keyword>
<keyword evidence="6" id="KW-0472">Membrane</keyword>
<sequence>MELDFLRQAQFQLLDNNEKFNVESLDKVVTLMNRSTGEAQKAASDILARFKESADSWTKVDTILEFSDLLETKYFGLQILEHLIQTRWKALPRDQCEGIKGYIVNMILDISADPEKSERMKLLLQKLNLVLVQIVKHEWPRLWPTFISDIVGSSRNGQSLCMNNMAILRLLSEEVFDFGTGLTSSRAIQLKQQFCGQFEEVYRLCYEILENSDNAQLVYATLYTLHGFLDWIPVGYVFENNLIDLIIKFLPFPAFRSIAVQCLVEVSSISIDDNPQYGGKLVFLLRKVIEIISEQLPLSFDIATSYANGTNEDQKFVSNFAQLLSTFFKEHSALVEITIPHPDEEQKSVKQAHLMALKYLLKISSEVEDIEVFKICLDYWNWLCMELFRESPFEQSEHSIIDALKRYNRQESPKRKLYIEVLSELRLLMISRMAKPEEVIVVVNENNEAVRELVKDTDSVVLYKTMRETLVLLTHLDYRDTELKMTEKLQNQVNGSEWSWKNLNTLCWAIGSISGAMHEDDEKRFLVTVIRDLLGLCEQKRGKDNKAVIASNIMYVVGQYPRFLRCHWKFLKTVINKLFEFMHESHEGVQDMACDTFIKIVIKCKSHFISIQGGETMPFIDEILQNLNSIICDLSHPQVHVFYEAVGHIIYACTSREVQEDLIDRLMTLPNSIWSEAIDHASRDVNILSDQDVLRNLAHILKTNVAACKSIGAPFFSQLKRILNDMLSVYQVISGNLNKAVNEQGEQALKWPLVKQMRIVKKEILTLLSTWISRAFEPRVAIPEPLFVPVQLVIENVIKPLFSTVLVDYEMNIPQAREPKVLSLLSITIVSLKEDASAQVPAILDAVFTCTLEMINKDMEAFPEHRTNFFQLLKAINQHCFDVLITLPDEVFGLLIQAIVWAVKHTMRNVAENGVDILRELLTKVSTMTDKAQAQAFYKKHFMVIMEHVLGVVTDYNQVNFVGLTNLAESVCLLFQAAETIIEVPLNPTNPSQPNMEFVYEAIATLFTTHFKNLTEPQIRVTVKGFFSFNRTVTKMREHIRDFLVQIREEAGDDTADLFLEEKEAEIQRIQSLKQAIPGVRNPNELLEEDMIFANYSWRVPLENTRVTSNLWGLGGRECPVSSRPSVTIHPPMASPALHPLLLLFLCFFASLGVLFAQFSSRHFSPDHRSAFALGVENGLSSFPFGHRFSPPSVPSFSSFSVPFGFASVRPNFASFAFRRPFFPPSVAAPFPSHFVANNFLRDSLFDRDNFQARGCGWEPSQATCVDLLGICKGGCADFSLGGALLRDCRCVPLGYGALLMGG</sequence>